<evidence type="ECO:0000256" key="6">
    <source>
        <dbReference type="ARBA" id="ARBA00022989"/>
    </source>
</evidence>
<keyword evidence="4 13" id="KW-0812">Transmembrane</keyword>
<keyword evidence="7 13" id="KW-0472">Membrane</keyword>
<evidence type="ECO:0000256" key="11">
    <source>
        <dbReference type="ARBA" id="ARBA00023667"/>
    </source>
</evidence>
<evidence type="ECO:0000256" key="7">
    <source>
        <dbReference type="ARBA" id="ARBA00023136"/>
    </source>
</evidence>
<keyword evidence="2" id="KW-1003">Cell membrane</keyword>
<accession>A0ABS9BW42</accession>
<dbReference type="EMBL" id="JAKEVZ010000005">
    <property type="protein sequence ID" value="MCF1751118.1"/>
    <property type="molecule type" value="Genomic_DNA"/>
</dbReference>
<evidence type="ECO:0000256" key="8">
    <source>
        <dbReference type="ARBA" id="ARBA00023315"/>
    </source>
</evidence>
<protein>
    <recommendedName>
        <fullName evidence="11">Glycosyl-4,4'-diaponeurosporenoate acyltransferase</fullName>
    </recommendedName>
</protein>
<evidence type="ECO:0000256" key="5">
    <source>
        <dbReference type="ARBA" id="ARBA00022729"/>
    </source>
</evidence>
<evidence type="ECO:0000313" key="14">
    <source>
        <dbReference type="EMBL" id="MCF1751118.1"/>
    </source>
</evidence>
<keyword evidence="5" id="KW-0732">Signal</keyword>
<evidence type="ECO:0000256" key="3">
    <source>
        <dbReference type="ARBA" id="ARBA00022679"/>
    </source>
</evidence>
<keyword evidence="8" id="KW-0012">Acyltransferase</keyword>
<evidence type="ECO:0000256" key="10">
    <source>
        <dbReference type="ARBA" id="ARBA00023603"/>
    </source>
</evidence>
<proteinExistence type="inferred from homology"/>
<evidence type="ECO:0000256" key="12">
    <source>
        <dbReference type="ARBA" id="ARBA00025324"/>
    </source>
</evidence>
<evidence type="ECO:0000313" key="15">
    <source>
        <dbReference type="Proteomes" id="UP001201449"/>
    </source>
</evidence>
<evidence type="ECO:0000256" key="9">
    <source>
        <dbReference type="ARBA" id="ARBA00023588"/>
    </source>
</evidence>
<comment type="function">
    <text evidence="12">Catalyzes the acylation of glycosyl-4,4'-diaponeurosporenoate, i.e. the esterification of glucose at the C6'' position with the carboxyl group of the C(15) fatty acid 12-methyltetradecanoic acid, to yield staphyloxanthin. This is the last step in the biosynthesis of this orange pigment, present in most staphylococci strains.</text>
</comment>
<keyword evidence="6 13" id="KW-1133">Transmembrane helix</keyword>
<evidence type="ECO:0000256" key="2">
    <source>
        <dbReference type="ARBA" id="ARBA00022475"/>
    </source>
</evidence>
<comment type="subcellular location">
    <subcellularLocation>
        <location evidence="1">Cell membrane</location>
        <topology evidence="1">Single-pass membrane protein</topology>
    </subcellularLocation>
</comment>
<organism evidence="14 15">
    <name type="scientific">Mariniradius sediminis</name>
    <dbReference type="NCBI Taxonomy" id="2909237"/>
    <lineage>
        <taxon>Bacteria</taxon>
        <taxon>Pseudomonadati</taxon>
        <taxon>Bacteroidota</taxon>
        <taxon>Cytophagia</taxon>
        <taxon>Cytophagales</taxon>
        <taxon>Cyclobacteriaceae</taxon>
        <taxon>Mariniradius</taxon>
    </lineage>
</organism>
<evidence type="ECO:0000256" key="4">
    <source>
        <dbReference type="ARBA" id="ARBA00022692"/>
    </source>
</evidence>
<gene>
    <name evidence="14" type="ORF">L0U89_08550</name>
</gene>
<sequence>MLSNHFLTGLGFGLSLSIVSWMVGIIGNALLLKTSYYERLSHLNFIPSKALNKALGIGEFKWIVKNTFFRFLNQGIKVEGKNTDLSAIRHQMTLAEVSHLIGFLFVAAFALFQTFNISLVFGLSMMIPNSILNAYPSLLQQENKRRIDKVLKRHESR</sequence>
<reference evidence="14 15" key="1">
    <citation type="submission" date="2022-01" db="EMBL/GenBank/DDBJ databases">
        <title>Mariniradius saccharolyticus sp. nov., isolated from sediment of a river.</title>
        <authorList>
            <person name="Liu H."/>
        </authorList>
    </citation>
    <scope>NUCLEOTIDE SEQUENCE [LARGE SCALE GENOMIC DNA]</scope>
    <source>
        <strain evidence="14 15">RY-2</strain>
    </source>
</reference>
<dbReference type="Proteomes" id="UP001201449">
    <property type="component" value="Unassembled WGS sequence"/>
</dbReference>
<comment type="caution">
    <text evidence="14">The sequence shown here is derived from an EMBL/GenBank/DDBJ whole genome shotgun (WGS) entry which is preliminary data.</text>
</comment>
<keyword evidence="15" id="KW-1185">Reference proteome</keyword>
<dbReference type="Pfam" id="PF18927">
    <property type="entry name" value="CrtO"/>
    <property type="match status" value="1"/>
</dbReference>
<evidence type="ECO:0000256" key="13">
    <source>
        <dbReference type="SAM" id="Phobius"/>
    </source>
</evidence>
<dbReference type="InterPro" id="IPR044021">
    <property type="entry name" value="CrtO"/>
</dbReference>
<feature type="transmembrane region" description="Helical" evidence="13">
    <location>
        <begin position="6"/>
        <end position="32"/>
    </location>
</feature>
<comment type="similarity">
    <text evidence="10">Belongs to the acyltransferase CrtO family.</text>
</comment>
<feature type="transmembrane region" description="Helical" evidence="13">
    <location>
        <begin position="100"/>
        <end position="127"/>
    </location>
</feature>
<keyword evidence="3" id="KW-0808">Transferase</keyword>
<name>A0ABS9BW42_9BACT</name>
<dbReference type="RefSeq" id="WP_234861151.1">
    <property type="nucleotide sequence ID" value="NZ_JAKEVZ010000005.1"/>
</dbReference>
<evidence type="ECO:0000256" key="1">
    <source>
        <dbReference type="ARBA" id="ARBA00004162"/>
    </source>
</evidence>
<comment type="pathway">
    <text evidence="9">Carotenoid biosynthesis; staphyloxanthin biosynthesis; staphyloxanthin from farnesyl diphosphate: step 5/5.</text>
</comment>